<gene>
    <name evidence="1" type="ORF">BRAFLDRAFT_74128</name>
</gene>
<accession>C3YUX2</accession>
<name>C3YUX2_BRAFL</name>
<dbReference type="AlphaFoldDB" id="C3YUX2"/>
<evidence type="ECO:0000313" key="1">
    <source>
        <dbReference type="EMBL" id="EEN56023.1"/>
    </source>
</evidence>
<dbReference type="EMBL" id="GG666554">
    <property type="protein sequence ID" value="EEN56023.1"/>
    <property type="molecule type" value="Genomic_DNA"/>
</dbReference>
<organism>
    <name type="scientific">Branchiostoma floridae</name>
    <name type="common">Florida lancelet</name>
    <name type="synonym">Amphioxus</name>
    <dbReference type="NCBI Taxonomy" id="7739"/>
    <lineage>
        <taxon>Eukaryota</taxon>
        <taxon>Metazoa</taxon>
        <taxon>Chordata</taxon>
        <taxon>Cephalochordata</taxon>
        <taxon>Leptocardii</taxon>
        <taxon>Amphioxiformes</taxon>
        <taxon>Branchiostomatidae</taxon>
        <taxon>Branchiostoma</taxon>
    </lineage>
</organism>
<dbReference type="InParanoid" id="C3YUX2"/>
<proteinExistence type="predicted"/>
<sequence>MHAVPSQLTTVPRLQPCTQYPLSSPQYLDSSHACSTHSADHSTWTPAMHAVPTQLTTVPETQAVHAVPTQLTTVPELRPCMQYPLSSPQYLNSCYAWSTHSADHST</sequence>
<reference evidence="1" key="1">
    <citation type="journal article" date="2008" name="Nature">
        <title>The amphioxus genome and the evolution of the chordate karyotype.</title>
        <authorList>
            <consortium name="US DOE Joint Genome Institute (JGI-PGF)"/>
            <person name="Putnam N.H."/>
            <person name="Butts T."/>
            <person name="Ferrier D.E.K."/>
            <person name="Furlong R.F."/>
            <person name="Hellsten U."/>
            <person name="Kawashima T."/>
            <person name="Robinson-Rechavi M."/>
            <person name="Shoguchi E."/>
            <person name="Terry A."/>
            <person name="Yu J.-K."/>
            <person name="Benito-Gutierrez E.L."/>
            <person name="Dubchak I."/>
            <person name="Garcia-Fernandez J."/>
            <person name="Gibson-Brown J.J."/>
            <person name="Grigoriev I.V."/>
            <person name="Horton A.C."/>
            <person name="de Jong P.J."/>
            <person name="Jurka J."/>
            <person name="Kapitonov V.V."/>
            <person name="Kohara Y."/>
            <person name="Kuroki Y."/>
            <person name="Lindquist E."/>
            <person name="Lucas S."/>
            <person name="Osoegawa K."/>
            <person name="Pennacchio L.A."/>
            <person name="Salamov A.A."/>
            <person name="Satou Y."/>
            <person name="Sauka-Spengler T."/>
            <person name="Schmutz J."/>
            <person name="Shin-I T."/>
            <person name="Toyoda A."/>
            <person name="Bronner-Fraser M."/>
            <person name="Fujiyama A."/>
            <person name="Holland L.Z."/>
            <person name="Holland P.W.H."/>
            <person name="Satoh N."/>
            <person name="Rokhsar D.S."/>
        </authorList>
    </citation>
    <scope>NUCLEOTIDE SEQUENCE [LARGE SCALE GENOMIC DNA]</scope>
    <source>
        <strain evidence="1">S238N-H82</strain>
        <tissue evidence="1">Testes</tissue>
    </source>
</reference>
<protein>
    <submittedName>
        <fullName evidence="1">Uncharacterized protein</fullName>
    </submittedName>
</protein>